<dbReference type="PANTHER" id="PTHR38013:SF1">
    <property type="entry name" value="GLYCOPROTEIN_POLYSACCHARIDE METABOLISM"/>
    <property type="match status" value="1"/>
</dbReference>
<evidence type="ECO:0000313" key="2">
    <source>
        <dbReference type="EMBL" id="SFK91685.1"/>
    </source>
</evidence>
<dbReference type="EMBL" id="FOSL01000017">
    <property type="protein sequence ID" value="SFK91685.1"/>
    <property type="molecule type" value="Genomic_DNA"/>
</dbReference>
<dbReference type="PANTHER" id="PTHR38013">
    <property type="entry name" value="GLYCOPROTEIN/POLYSACCHARIDE METABOLISM"/>
    <property type="match status" value="1"/>
</dbReference>
<organism evidence="2 3">
    <name type="scientific">Neomesorhizobium albiziae</name>
    <dbReference type="NCBI Taxonomy" id="335020"/>
    <lineage>
        <taxon>Bacteria</taxon>
        <taxon>Pseudomonadati</taxon>
        <taxon>Pseudomonadota</taxon>
        <taxon>Alphaproteobacteria</taxon>
        <taxon>Hyphomicrobiales</taxon>
        <taxon>Phyllobacteriaceae</taxon>
        <taxon>Neomesorhizobium</taxon>
    </lineage>
</organism>
<dbReference type="InterPro" id="IPR005184">
    <property type="entry name" value="DUF306_Meta_HslJ"/>
</dbReference>
<dbReference type="Pfam" id="PF03724">
    <property type="entry name" value="META"/>
    <property type="match status" value="1"/>
</dbReference>
<dbReference type="InterPro" id="IPR053196">
    <property type="entry name" value="Lipoprotein_YbaY-like"/>
</dbReference>
<feature type="domain" description="DUF306" evidence="1">
    <location>
        <begin position="151"/>
        <end position="256"/>
    </location>
</feature>
<dbReference type="Gene3D" id="2.40.128.270">
    <property type="match status" value="1"/>
</dbReference>
<evidence type="ECO:0000259" key="1">
    <source>
        <dbReference type="Pfam" id="PF03724"/>
    </source>
</evidence>
<protein>
    <submittedName>
        <fullName evidence="2">Putative lipoprotein</fullName>
    </submittedName>
</protein>
<reference evidence="2 3" key="1">
    <citation type="submission" date="2016-10" db="EMBL/GenBank/DDBJ databases">
        <authorList>
            <person name="Varghese N."/>
            <person name="Submissions S."/>
        </authorList>
    </citation>
    <scope>NUCLEOTIDE SEQUENCE [LARGE SCALE GENOMIC DNA]</scope>
    <source>
        <strain evidence="2 3">DSM 21822</strain>
    </source>
</reference>
<dbReference type="OrthoDB" id="9809132at2"/>
<dbReference type="Pfam" id="PF09619">
    <property type="entry name" value="YscW"/>
    <property type="match status" value="1"/>
</dbReference>
<keyword evidence="3" id="KW-1185">Reference proteome</keyword>
<dbReference type="InterPro" id="IPR039366">
    <property type="entry name" value="Pilotin"/>
</dbReference>
<keyword evidence="2" id="KW-0449">Lipoprotein</keyword>
<dbReference type="InterPro" id="IPR038670">
    <property type="entry name" value="HslJ-like_sf"/>
</dbReference>
<gene>
    <name evidence="2" type="ORF">SAMN04488498_11748</name>
</gene>
<accession>A0A1I4DEV3</accession>
<dbReference type="AlphaFoldDB" id="A0A1I4DEV3"/>
<proteinExistence type="predicted"/>
<evidence type="ECO:0000313" key="3">
    <source>
        <dbReference type="Proteomes" id="UP000323300"/>
    </source>
</evidence>
<sequence>MISRVAEFIFFGVAPLLIGLAAIPANLSAAERTIAGEVLYRERIALPPDAAVLVQLLDVSLADAASRILSEQTIKPAGQVPIPFKLSFDADRIKPGRTYALQARITVGSTIWFITDMRNTVDPGAASSPQSLLLKMVHQSETLQTRPEDMIFDRTWLAEDIEQRGVIDTAQSTLRIGSDGKISGIGACNNYFSTASVKGTKLQIGEIGSTRKLCPPAIMDQERKFFEALSKAAGFHFDGTGKLHLVDAAGRALLRFAQAG</sequence>
<dbReference type="Proteomes" id="UP000323300">
    <property type="component" value="Unassembled WGS sequence"/>
</dbReference>
<dbReference type="RefSeq" id="WP_149762492.1">
    <property type="nucleotide sequence ID" value="NZ_BSPE01000033.1"/>
</dbReference>
<name>A0A1I4DEV3_9HYPH</name>